<evidence type="ECO:0000259" key="4">
    <source>
        <dbReference type="SMART" id="SM00990"/>
    </source>
</evidence>
<feature type="domain" description="VRR-NUC" evidence="4">
    <location>
        <begin position="1"/>
        <end position="81"/>
    </location>
</feature>
<keyword evidence="3" id="KW-0378">Hydrolase</keyword>
<accession>A0A6J5NPD6</accession>
<name>A0A6J5NPD6_9CAUD</name>
<dbReference type="Pfam" id="PF08774">
    <property type="entry name" value="VRR_NUC"/>
    <property type="match status" value="1"/>
</dbReference>
<proteinExistence type="predicted"/>
<dbReference type="SMART" id="SM00990">
    <property type="entry name" value="VRR_NUC"/>
    <property type="match status" value="1"/>
</dbReference>
<gene>
    <name evidence="5" type="ORF">UFOVP715_45</name>
</gene>
<dbReference type="InterPro" id="IPR011856">
    <property type="entry name" value="tRNA_endonuc-like_dom_sf"/>
</dbReference>
<dbReference type="GO" id="GO:0016788">
    <property type="term" value="F:hydrolase activity, acting on ester bonds"/>
    <property type="evidence" value="ECO:0007669"/>
    <property type="project" value="InterPro"/>
</dbReference>
<protein>
    <submittedName>
        <fullName evidence="5">VRR-NUC domain containing protein</fullName>
    </submittedName>
</protein>
<dbReference type="GO" id="GO:0003676">
    <property type="term" value="F:nucleic acid binding"/>
    <property type="evidence" value="ECO:0007669"/>
    <property type="project" value="InterPro"/>
</dbReference>
<evidence type="ECO:0000313" key="5">
    <source>
        <dbReference type="EMBL" id="CAB4159616.1"/>
    </source>
</evidence>
<organism evidence="5">
    <name type="scientific">uncultured Caudovirales phage</name>
    <dbReference type="NCBI Taxonomy" id="2100421"/>
    <lineage>
        <taxon>Viruses</taxon>
        <taxon>Duplodnaviria</taxon>
        <taxon>Heunggongvirae</taxon>
        <taxon>Uroviricota</taxon>
        <taxon>Caudoviricetes</taxon>
        <taxon>Peduoviridae</taxon>
        <taxon>Maltschvirus</taxon>
        <taxon>Maltschvirus maltsch</taxon>
    </lineage>
</organism>
<reference evidence="5" key="1">
    <citation type="submission" date="2020-04" db="EMBL/GenBank/DDBJ databases">
        <authorList>
            <person name="Chiriac C."/>
            <person name="Salcher M."/>
            <person name="Ghai R."/>
            <person name="Kavagutti S V."/>
        </authorList>
    </citation>
    <scope>NUCLEOTIDE SEQUENCE</scope>
</reference>
<dbReference type="EMBL" id="LR796687">
    <property type="protein sequence ID" value="CAB4159616.1"/>
    <property type="molecule type" value="Genomic_DNA"/>
</dbReference>
<comment type="cofactor">
    <cofactor evidence="1">
        <name>Mg(2+)</name>
        <dbReference type="ChEBI" id="CHEBI:18420"/>
    </cofactor>
</comment>
<evidence type="ECO:0000256" key="1">
    <source>
        <dbReference type="ARBA" id="ARBA00001946"/>
    </source>
</evidence>
<evidence type="ECO:0000256" key="3">
    <source>
        <dbReference type="ARBA" id="ARBA00022801"/>
    </source>
</evidence>
<evidence type="ECO:0000256" key="2">
    <source>
        <dbReference type="ARBA" id="ARBA00022722"/>
    </source>
</evidence>
<sequence length="88" mass="9638">MLENRIERRLVERAKQAGGMAIKWVAPAMAGVPDRIVFLPAGVVIFVELKAPGKQSSPLQVRIQQMLRDLGADVRVLDSLEAVDALFA</sequence>
<dbReference type="InterPro" id="IPR014883">
    <property type="entry name" value="VRR_NUC"/>
</dbReference>
<dbReference type="GO" id="GO:0004518">
    <property type="term" value="F:nuclease activity"/>
    <property type="evidence" value="ECO:0007669"/>
    <property type="project" value="UniProtKB-KW"/>
</dbReference>
<keyword evidence="2" id="KW-0540">Nuclease</keyword>
<dbReference type="Gene3D" id="3.40.1350.10">
    <property type="match status" value="1"/>
</dbReference>